<keyword evidence="2" id="KW-1185">Reference proteome</keyword>
<protein>
    <submittedName>
        <fullName evidence="1">Uncharacterized protein</fullName>
    </submittedName>
</protein>
<proteinExistence type="predicted"/>
<sequence>MKAVLKEAFLVVGSVRFSCTCLHVKRRRPTLPSSTYPPHAALKQREGHKTFFQPLRLPIPTIPAPYKSLLRPVNDTKKKEQQLPRYQNKPLFLATSNGDEEDRLRRPRRGRLCRRGPCGRRPGSFPHQLVLRGHPRRRRRHRGLPPLLLRLLLAVTSQGGGRKGSHRCLRSISLCICALFLL</sequence>
<accession>A0A9E7HZM4</accession>
<dbReference type="AlphaFoldDB" id="A0A9E7HZM4"/>
<dbReference type="Proteomes" id="UP001055439">
    <property type="component" value="Chromosome 8"/>
</dbReference>
<dbReference type="EMBL" id="CP097510">
    <property type="protein sequence ID" value="URE39174.1"/>
    <property type="molecule type" value="Genomic_DNA"/>
</dbReference>
<gene>
    <name evidence="1" type="ORF">MUK42_12429</name>
</gene>
<name>A0A9E7HZM4_9LILI</name>
<evidence type="ECO:0000313" key="1">
    <source>
        <dbReference type="EMBL" id="URE39174.1"/>
    </source>
</evidence>
<evidence type="ECO:0000313" key="2">
    <source>
        <dbReference type="Proteomes" id="UP001055439"/>
    </source>
</evidence>
<organism evidence="1 2">
    <name type="scientific">Musa troglodytarum</name>
    <name type="common">fe'i banana</name>
    <dbReference type="NCBI Taxonomy" id="320322"/>
    <lineage>
        <taxon>Eukaryota</taxon>
        <taxon>Viridiplantae</taxon>
        <taxon>Streptophyta</taxon>
        <taxon>Embryophyta</taxon>
        <taxon>Tracheophyta</taxon>
        <taxon>Spermatophyta</taxon>
        <taxon>Magnoliopsida</taxon>
        <taxon>Liliopsida</taxon>
        <taxon>Zingiberales</taxon>
        <taxon>Musaceae</taxon>
        <taxon>Musa</taxon>
    </lineage>
</organism>
<reference evidence="1" key="1">
    <citation type="submission" date="2022-05" db="EMBL/GenBank/DDBJ databases">
        <title>The Musa troglodytarum L. genome provides insights into the mechanism of non-climacteric behaviour and enrichment of carotenoids.</title>
        <authorList>
            <person name="Wang J."/>
        </authorList>
    </citation>
    <scope>NUCLEOTIDE SEQUENCE</scope>
    <source>
        <tissue evidence="1">Leaf</tissue>
    </source>
</reference>